<dbReference type="AlphaFoldDB" id="A0A8X6PBV7"/>
<gene>
    <name evidence="1" type="ORF">NPIL_120781</name>
</gene>
<comment type="caution">
    <text evidence="1">The sequence shown here is derived from an EMBL/GenBank/DDBJ whole genome shotgun (WGS) entry which is preliminary data.</text>
</comment>
<evidence type="ECO:0000313" key="2">
    <source>
        <dbReference type="Proteomes" id="UP000887013"/>
    </source>
</evidence>
<accession>A0A8X6PBV7</accession>
<sequence length="156" mass="16788">MLRSARNVVLHIHGLGVPTRPRALLSGPSAGRGDPNLGVIALPLLFRSFSRHCGANFFSPPRILHSELYSSPGTLAAARKGTVYEAFRGQTEGLRVQIRSFRQLSGQGGLSEWSGSVSVVLILCIFTADPTGVQCRPTRSQGDESHIALPQCQKLV</sequence>
<protein>
    <submittedName>
        <fullName evidence="1">Uncharacterized protein</fullName>
    </submittedName>
</protein>
<evidence type="ECO:0000313" key="1">
    <source>
        <dbReference type="EMBL" id="GFT59163.1"/>
    </source>
</evidence>
<name>A0A8X6PBV7_NEPPI</name>
<organism evidence="1 2">
    <name type="scientific">Nephila pilipes</name>
    <name type="common">Giant wood spider</name>
    <name type="synonym">Nephila maculata</name>
    <dbReference type="NCBI Taxonomy" id="299642"/>
    <lineage>
        <taxon>Eukaryota</taxon>
        <taxon>Metazoa</taxon>
        <taxon>Ecdysozoa</taxon>
        <taxon>Arthropoda</taxon>
        <taxon>Chelicerata</taxon>
        <taxon>Arachnida</taxon>
        <taxon>Araneae</taxon>
        <taxon>Araneomorphae</taxon>
        <taxon>Entelegynae</taxon>
        <taxon>Araneoidea</taxon>
        <taxon>Nephilidae</taxon>
        <taxon>Nephila</taxon>
    </lineage>
</organism>
<keyword evidence="2" id="KW-1185">Reference proteome</keyword>
<dbReference type="Proteomes" id="UP000887013">
    <property type="component" value="Unassembled WGS sequence"/>
</dbReference>
<proteinExistence type="predicted"/>
<dbReference type="EMBL" id="BMAW01018597">
    <property type="protein sequence ID" value="GFT59163.1"/>
    <property type="molecule type" value="Genomic_DNA"/>
</dbReference>
<reference evidence="1" key="1">
    <citation type="submission" date="2020-08" db="EMBL/GenBank/DDBJ databases">
        <title>Multicomponent nature underlies the extraordinary mechanical properties of spider dragline silk.</title>
        <authorList>
            <person name="Kono N."/>
            <person name="Nakamura H."/>
            <person name="Mori M."/>
            <person name="Yoshida Y."/>
            <person name="Ohtoshi R."/>
            <person name="Malay A.D."/>
            <person name="Moran D.A.P."/>
            <person name="Tomita M."/>
            <person name="Numata K."/>
            <person name="Arakawa K."/>
        </authorList>
    </citation>
    <scope>NUCLEOTIDE SEQUENCE</scope>
</reference>